<protein>
    <recommendedName>
        <fullName evidence="3">Tetracycline regulation of excision, RteC</fullName>
    </recommendedName>
</protein>
<reference evidence="1 2" key="1">
    <citation type="journal article" date="2019" name="Int. J. Syst. Evol. Microbiol.">
        <title>Rufibacter sediminis sp. nov., isolated from freshwater lake sediment.</title>
        <authorList>
            <person name="Qu J.H."/>
            <person name="Zhang L.J."/>
            <person name="Fu Y.H."/>
            <person name="Li H.F."/>
        </authorList>
    </citation>
    <scope>NUCLEOTIDE SEQUENCE [LARGE SCALE GENOMIC DNA]</scope>
    <source>
        <strain evidence="1 2">H-1</strain>
    </source>
</reference>
<accession>A0ABR6VTE7</accession>
<dbReference type="RefSeq" id="WP_186638118.1">
    <property type="nucleotide sequence ID" value="NZ_JACOAF010000030.1"/>
</dbReference>
<evidence type="ECO:0000313" key="1">
    <source>
        <dbReference type="EMBL" id="MBC3540415.1"/>
    </source>
</evidence>
<evidence type="ECO:0000313" key="2">
    <source>
        <dbReference type="Proteomes" id="UP000659698"/>
    </source>
</evidence>
<comment type="caution">
    <text evidence="1">The sequence shown here is derived from an EMBL/GenBank/DDBJ whole genome shotgun (WGS) entry which is preliminary data.</text>
</comment>
<proteinExistence type="predicted"/>
<keyword evidence="2" id="KW-1185">Reference proteome</keyword>
<name>A0ABR6VTE7_9BACT</name>
<evidence type="ECO:0008006" key="3">
    <source>
        <dbReference type="Google" id="ProtNLM"/>
    </source>
</evidence>
<organism evidence="1 2">
    <name type="scientific">Rufibacter sediminis</name>
    <dbReference type="NCBI Taxonomy" id="2762756"/>
    <lineage>
        <taxon>Bacteria</taxon>
        <taxon>Pseudomonadati</taxon>
        <taxon>Bacteroidota</taxon>
        <taxon>Cytophagia</taxon>
        <taxon>Cytophagales</taxon>
        <taxon>Hymenobacteraceae</taxon>
        <taxon>Rufibacter</taxon>
    </lineage>
</organism>
<sequence>MADHFPFNPTVAESEKLETFLLCRTNLRNLFMDEVSQLSILVKTIRTKSYNEEAKMQLLMLLLGYIEIVSSVFEKLFKFKHTKLSSDKELEQSQTDFERFIKFVRLIIKGILPNP</sequence>
<dbReference type="Proteomes" id="UP000659698">
    <property type="component" value="Unassembled WGS sequence"/>
</dbReference>
<gene>
    <name evidence="1" type="ORF">H7U12_12050</name>
</gene>
<dbReference type="EMBL" id="JACOAF010000030">
    <property type="protein sequence ID" value="MBC3540415.1"/>
    <property type="molecule type" value="Genomic_DNA"/>
</dbReference>